<reference evidence="2" key="1">
    <citation type="journal article" date="2019" name="Sci. Rep.">
        <title>Draft genome of Tanacetum cinerariifolium, the natural source of mosquito coil.</title>
        <authorList>
            <person name="Yamashiro T."/>
            <person name="Shiraishi A."/>
            <person name="Satake H."/>
            <person name="Nakayama K."/>
        </authorList>
    </citation>
    <scope>NUCLEOTIDE SEQUENCE</scope>
</reference>
<protein>
    <submittedName>
        <fullName evidence="2">Uncharacterized protein</fullName>
    </submittedName>
</protein>
<comment type="caution">
    <text evidence="2">The sequence shown here is derived from an EMBL/GenBank/DDBJ whole genome shotgun (WGS) entry which is preliminary data.</text>
</comment>
<accession>A0A6L2LSU5</accession>
<sequence>MAASVIAILSDSSKESMGMSTAWVILSGTIPSAIPTTIPIVDPLVISTLPHTSPFLYNELSDRDTSERPPSQDPYEFTSSISRSCLPGQPIPIGRPYRTQPNGCVRYSPLDLFSGYSSDTSSSHSIPDSPFDTLVAISARPSCKRCRSSTTSVPIATPIPRALSPRCADLLPPHKIIKGFVFVTDYEVSLEESYEPYTEPNIDFDVQADIDAGIAAVDAAATRETNVRVEDGIKTEAEADEEANVEIQPEGTINIKVDVATQMDILDESIMPDVVERLGQLEEGMKEHVVALKGSNMELRDALGIERVRADSLQRRLGYVEEELKQRVDEALAAQEANHNAGLIDENQSQNRDDNDNGSRGNGNHGNNNWNVSHPSKEEPRGVTY</sequence>
<gene>
    <name evidence="2" type="ORF">Tci_036869</name>
</gene>
<feature type="region of interest" description="Disordered" evidence="1">
    <location>
        <begin position="59"/>
        <end position="80"/>
    </location>
</feature>
<evidence type="ECO:0000256" key="1">
    <source>
        <dbReference type="SAM" id="MobiDB-lite"/>
    </source>
</evidence>
<dbReference type="EMBL" id="BKCJ010005097">
    <property type="protein sequence ID" value="GEU64891.1"/>
    <property type="molecule type" value="Genomic_DNA"/>
</dbReference>
<feature type="compositionally biased region" description="Basic and acidic residues" evidence="1">
    <location>
        <begin position="375"/>
        <end position="385"/>
    </location>
</feature>
<proteinExistence type="predicted"/>
<feature type="region of interest" description="Disordered" evidence="1">
    <location>
        <begin position="340"/>
        <end position="385"/>
    </location>
</feature>
<evidence type="ECO:0000313" key="2">
    <source>
        <dbReference type="EMBL" id="GEU64891.1"/>
    </source>
</evidence>
<name>A0A6L2LSU5_TANCI</name>
<organism evidence="2">
    <name type="scientific">Tanacetum cinerariifolium</name>
    <name type="common">Dalmatian daisy</name>
    <name type="synonym">Chrysanthemum cinerariifolium</name>
    <dbReference type="NCBI Taxonomy" id="118510"/>
    <lineage>
        <taxon>Eukaryota</taxon>
        <taxon>Viridiplantae</taxon>
        <taxon>Streptophyta</taxon>
        <taxon>Embryophyta</taxon>
        <taxon>Tracheophyta</taxon>
        <taxon>Spermatophyta</taxon>
        <taxon>Magnoliopsida</taxon>
        <taxon>eudicotyledons</taxon>
        <taxon>Gunneridae</taxon>
        <taxon>Pentapetalae</taxon>
        <taxon>asterids</taxon>
        <taxon>campanulids</taxon>
        <taxon>Asterales</taxon>
        <taxon>Asteraceae</taxon>
        <taxon>Asteroideae</taxon>
        <taxon>Anthemideae</taxon>
        <taxon>Anthemidinae</taxon>
        <taxon>Tanacetum</taxon>
    </lineage>
</organism>
<dbReference type="AlphaFoldDB" id="A0A6L2LSU5"/>